<dbReference type="AlphaFoldDB" id="A0A916QJF5"/>
<dbReference type="PANTHER" id="PTHR30363">
    <property type="entry name" value="HTH-TYPE TRANSCRIPTIONAL REGULATOR SRLR-RELATED"/>
    <property type="match status" value="1"/>
</dbReference>
<dbReference type="InterPro" id="IPR037171">
    <property type="entry name" value="NagB/RpiA_transferase-like"/>
</dbReference>
<accession>A0A916QJF5</accession>
<dbReference type="InterPro" id="IPR050313">
    <property type="entry name" value="Carb_Metab_HTH_regulators"/>
</dbReference>
<dbReference type="RefSeq" id="WP_212780090.1">
    <property type="nucleotide sequence ID" value="NZ_BMAY01000002.1"/>
</dbReference>
<dbReference type="SMART" id="SM01134">
    <property type="entry name" value="DeoRC"/>
    <property type="match status" value="1"/>
</dbReference>
<dbReference type="Proteomes" id="UP000677218">
    <property type="component" value="Unassembled WGS sequence"/>
</dbReference>
<dbReference type="SMART" id="SM00420">
    <property type="entry name" value="HTH_DEOR"/>
    <property type="match status" value="1"/>
</dbReference>
<comment type="caution">
    <text evidence="5">The sequence shown here is derived from an EMBL/GenBank/DDBJ whole genome shotgun (WGS) entry which is preliminary data.</text>
</comment>
<evidence type="ECO:0000256" key="3">
    <source>
        <dbReference type="ARBA" id="ARBA00023163"/>
    </source>
</evidence>
<feature type="domain" description="HTH deoR-type" evidence="4">
    <location>
        <begin position="3"/>
        <end position="58"/>
    </location>
</feature>
<gene>
    <name evidence="5" type="primary">DeoR_1</name>
    <name evidence="5" type="ORF">LCB40_02600</name>
</gene>
<dbReference type="Gene3D" id="1.10.10.10">
    <property type="entry name" value="Winged helix-like DNA-binding domain superfamily/Winged helix DNA-binding domain"/>
    <property type="match status" value="1"/>
</dbReference>
<dbReference type="GO" id="GO:0003677">
    <property type="term" value="F:DNA binding"/>
    <property type="evidence" value="ECO:0007669"/>
    <property type="project" value="UniProtKB-KW"/>
</dbReference>
<evidence type="ECO:0000313" key="5">
    <source>
        <dbReference type="EMBL" id="GFZ26380.1"/>
    </source>
</evidence>
<protein>
    <submittedName>
        <fullName evidence="5">DeoR family transcriptional regulator</fullName>
    </submittedName>
</protein>
<sequence>MLTEERQSLIERYVNEHELCRVSELCKLTATSESTIRRDLIQMEESGILKRVHGGARSVHNFSRDVSQHVRFTMNHAEKIAIARYAAKKVHPGDYIFIDAGTTTYEMVPFLADVRDVTIVTNGLETALCALSHNIETILIGGRVKADTHASVGAFALQQIATMNFSASFIGVNGINDNGELTTPEAEEAAMKTAEIQHADRAFVLADASKFGQRDFVSFGHASETTIITNKLSKSIKAAIPADIKLEEVI</sequence>
<dbReference type="Gene3D" id="3.40.50.1360">
    <property type="match status" value="1"/>
</dbReference>
<keyword evidence="3" id="KW-0804">Transcription</keyword>
<dbReference type="InterPro" id="IPR018356">
    <property type="entry name" value="Tscrpt_reg_HTH_DeoR_CS"/>
</dbReference>
<dbReference type="PROSITE" id="PS51000">
    <property type="entry name" value="HTH_DEOR_2"/>
    <property type="match status" value="1"/>
</dbReference>
<dbReference type="PROSITE" id="PS00894">
    <property type="entry name" value="HTH_DEOR_1"/>
    <property type="match status" value="1"/>
</dbReference>
<dbReference type="Pfam" id="PF08220">
    <property type="entry name" value="HTH_DeoR"/>
    <property type="match status" value="1"/>
</dbReference>
<keyword evidence="2" id="KW-0238">DNA-binding</keyword>
<dbReference type="PRINTS" id="PR00037">
    <property type="entry name" value="HTHLACR"/>
</dbReference>
<dbReference type="EMBL" id="BMAY01000002">
    <property type="protein sequence ID" value="GFZ26380.1"/>
    <property type="molecule type" value="Genomic_DNA"/>
</dbReference>
<dbReference type="InterPro" id="IPR014036">
    <property type="entry name" value="DeoR-like_C"/>
</dbReference>
<proteinExistence type="predicted"/>
<dbReference type="SUPFAM" id="SSF46785">
    <property type="entry name" value="Winged helix' DNA-binding domain"/>
    <property type="match status" value="1"/>
</dbReference>
<dbReference type="GO" id="GO:0003700">
    <property type="term" value="F:DNA-binding transcription factor activity"/>
    <property type="evidence" value="ECO:0007669"/>
    <property type="project" value="InterPro"/>
</dbReference>
<dbReference type="Pfam" id="PF00455">
    <property type="entry name" value="DeoRC"/>
    <property type="match status" value="1"/>
</dbReference>
<dbReference type="SUPFAM" id="SSF100950">
    <property type="entry name" value="NagB/RpiA/CoA transferase-like"/>
    <property type="match status" value="1"/>
</dbReference>
<evidence type="ECO:0000256" key="1">
    <source>
        <dbReference type="ARBA" id="ARBA00023015"/>
    </source>
</evidence>
<name>A0A916QJF5_9LACO</name>
<dbReference type="InterPro" id="IPR036390">
    <property type="entry name" value="WH_DNA-bd_sf"/>
</dbReference>
<organism evidence="5 6">
    <name type="scientific">Lactobacillus corticis</name>
    <dbReference type="NCBI Taxonomy" id="2201249"/>
    <lineage>
        <taxon>Bacteria</taxon>
        <taxon>Bacillati</taxon>
        <taxon>Bacillota</taxon>
        <taxon>Bacilli</taxon>
        <taxon>Lactobacillales</taxon>
        <taxon>Lactobacillaceae</taxon>
        <taxon>Lactobacillus</taxon>
    </lineage>
</organism>
<keyword evidence="1" id="KW-0805">Transcription regulation</keyword>
<evidence type="ECO:0000259" key="4">
    <source>
        <dbReference type="PROSITE" id="PS51000"/>
    </source>
</evidence>
<reference evidence="5" key="1">
    <citation type="submission" date="2020-08" db="EMBL/GenBank/DDBJ databases">
        <title>Taxonomic study for Lactobacillus species isolated from hardwood bark.</title>
        <authorList>
            <person name="Tohno M."/>
            <person name="Tanizawa Y."/>
        </authorList>
    </citation>
    <scope>NUCLEOTIDE SEQUENCE</scope>
    <source>
        <strain evidence="5">B40</strain>
    </source>
</reference>
<dbReference type="InterPro" id="IPR001034">
    <property type="entry name" value="DeoR_HTH"/>
</dbReference>
<dbReference type="PANTHER" id="PTHR30363:SF56">
    <property type="entry name" value="TRANSCRIPTIONAL REGULATOR, DEOR FAMILY"/>
    <property type="match status" value="1"/>
</dbReference>
<keyword evidence="6" id="KW-1185">Reference proteome</keyword>
<evidence type="ECO:0000256" key="2">
    <source>
        <dbReference type="ARBA" id="ARBA00023125"/>
    </source>
</evidence>
<evidence type="ECO:0000313" key="6">
    <source>
        <dbReference type="Proteomes" id="UP000677218"/>
    </source>
</evidence>
<dbReference type="InterPro" id="IPR036388">
    <property type="entry name" value="WH-like_DNA-bd_sf"/>
</dbReference>